<evidence type="ECO:0000313" key="2">
    <source>
        <dbReference type="EMBL" id="MBV7257119.1"/>
    </source>
</evidence>
<dbReference type="NCBIfam" id="TIGR03100">
    <property type="entry name" value="hydr1_PEP"/>
    <property type="match status" value="1"/>
</dbReference>
<dbReference type="RefSeq" id="WP_218445948.1">
    <property type="nucleotide sequence ID" value="NZ_JAGSPA010000003.1"/>
</dbReference>
<evidence type="ECO:0000313" key="3">
    <source>
        <dbReference type="Proteomes" id="UP000722336"/>
    </source>
</evidence>
<dbReference type="InterPro" id="IPR017531">
    <property type="entry name" value="Hydrolase-1_PEP"/>
</dbReference>
<dbReference type="GO" id="GO:0016787">
    <property type="term" value="F:hydrolase activity"/>
    <property type="evidence" value="ECO:0007669"/>
    <property type="project" value="UniProtKB-KW"/>
</dbReference>
<reference evidence="2 3" key="1">
    <citation type="submission" date="2021-04" db="EMBL/GenBank/DDBJ databases">
        <authorList>
            <person name="Pira H."/>
            <person name="Risdian C."/>
            <person name="Wink J."/>
        </authorList>
    </citation>
    <scope>NUCLEOTIDE SEQUENCE [LARGE SCALE GENOMIC DNA]</scope>
    <source>
        <strain evidence="2 3">WHA3</strain>
    </source>
</reference>
<dbReference type="EMBL" id="JAGSPA010000003">
    <property type="protein sequence ID" value="MBV7257119.1"/>
    <property type="molecule type" value="Genomic_DNA"/>
</dbReference>
<dbReference type="Proteomes" id="UP000722336">
    <property type="component" value="Unassembled WGS sequence"/>
</dbReference>
<evidence type="ECO:0000259" key="1">
    <source>
        <dbReference type="Pfam" id="PF12146"/>
    </source>
</evidence>
<keyword evidence="3" id="KW-1185">Reference proteome</keyword>
<feature type="domain" description="Serine aminopeptidase S33" evidence="1">
    <location>
        <begin position="42"/>
        <end position="133"/>
    </location>
</feature>
<proteinExistence type="predicted"/>
<keyword evidence="2" id="KW-0378">Hydrolase</keyword>
<accession>A0ABS6SFE5</accession>
<organism evidence="2 3">
    <name type="scientific">Pacificimonas pallii</name>
    <dbReference type="NCBI Taxonomy" id="2827236"/>
    <lineage>
        <taxon>Bacteria</taxon>
        <taxon>Pseudomonadati</taxon>
        <taxon>Pseudomonadota</taxon>
        <taxon>Alphaproteobacteria</taxon>
        <taxon>Sphingomonadales</taxon>
        <taxon>Sphingosinicellaceae</taxon>
        <taxon>Pacificimonas</taxon>
    </lineage>
</organism>
<name>A0ABS6SFE5_9SPHN</name>
<comment type="caution">
    <text evidence="2">The sequence shown here is derived from an EMBL/GenBank/DDBJ whole genome shotgun (WGS) entry which is preliminary data.</text>
</comment>
<dbReference type="Pfam" id="PF12146">
    <property type="entry name" value="Hydrolase_4"/>
    <property type="match status" value="1"/>
</dbReference>
<gene>
    <name evidence="2" type="ORF">KCG44_10030</name>
</gene>
<sequence length="251" mass="26613">MIPVTFSCESETLAGNLHPADGTTGVLIVTGGGQIRAGPQRLFLHLASDLSASGTPVFRFDRRGIGDSSGTDAGFEDSGPDIAAAAAELRMRQPHVERVIGVGLCDGATAMILSPASLDGLILLNPWIIEDSAPPSQGEVTAHYKRRLLQPENWKRLLRGRVNPVKALASFIRARAHGAPAGLEMRVEQALASLDMPIHAILSSRDRTADAVRPLTKRAALASTHDIDADHAFSAAESLTALKARISHILS</sequence>
<dbReference type="InterPro" id="IPR022742">
    <property type="entry name" value="Hydrolase_4"/>
</dbReference>
<protein>
    <submittedName>
        <fullName evidence="2">Hydrolase 1, exosortase A system-associated</fullName>
    </submittedName>
</protein>